<evidence type="ECO:0000313" key="1">
    <source>
        <dbReference type="EMBL" id="ARD84030.1"/>
    </source>
</evidence>
<dbReference type="STRING" id="74969.FAD_0097"/>
<reference evidence="1 2" key="1">
    <citation type="submission" date="2011-10" db="EMBL/GenBank/DDBJ databases">
        <title>Metabolic and evolutionary patterns in the extreme acidophile Ferroplasma acidiphilum.</title>
        <authorList>
            <person name="Golyshina O.V."/>
            <person name="Kozyavkin S.A."/>
            <person name="Tatusov R.L."/>
            <person name="Slesarev A.I."/>
            <person name="Golyshin P.N."/>
        </authorList>
    </citation>
    <scope>NUCLEOTIDE SEQUENCE [LARGE SCALE GENOMIC DNA]</scope>
    <source>
        <strain evidence="2">Y</strain>
    </source>
</reference>
<dbReference type="Proteomes" id="UP000192050">
    <property type="component" value="Chromosome"/>
</dbReference>
<accession>A0A1V0N1K2</accession>
<gene>
    <name evidence="1" type="ORF">FAD_0097</name>
</gene>
<protein>
    <submittedName>
        <fullName evidence="1">Uncharacterized protein</fullName>
    </submittedName>
</protein>
<dbReference type="RefSeq" id="WP_081141329.1">
    <property type="nucleotide sequence ID" value="NZ_CP015363.1"/>
</dbReference>
<dbReference type="OrthoDB" id="57250at2157"/>
<dbReference type="KEGG" id="fai:FAD_0097"/>
<evidence type="ECO:0000313" key="2">
    <source>
        <dbReference type="Proteomes" id="UP000192050"/>
    </source>
</evidence>
<name>A0A1V0N1K2_9ARCH</name>
<dbReference type="GeneID" id="31675609"/>
<sequence length="80" mass="9451">MVKAFDINNFNERKQFEIRLQIALLHNTLKIKANSKNPDKYDEYIEERIEKIRALVDTTAKFTITDKDKVIYSSETIKNS</sequence>
<organism evidence="1 2">
    <name type="scientific">Ferroplasma acidiphilum</name>
    <dbReference type="NCBI Taxonomy" id="74969"/>
    <lineage>
        <taxon>Archaea</taxon>
        <taxon>Methanobacteriati</taxon>
        <taxon>Thermoplasmatota</taxon>
        <taxon>Thermoplasmata</taxon>
        <taxon>Thermoplasmatales</taxon>
        <taxon>Ferroplasmaceae</taxon>
        <taxon>Ferroplasma</taxon>
    </lineage>
</organism>
<dbReference type="AlphaFoldDB" id="A0A1V0N1K2"/>
<keyword evidence="2" id="KW-1185">Reference proteome</keyword>
<dbReference type="EMBL" id="CP015363">
    <property type="protein sequence ID" value="ARD84030.1"/>
    <property type="molecule type" value="Genomic_DNA"/>
</dbReference>
<proteinExistence type="predicted"/>